<proteinExistence type="predicted"/>
<dbReference type="RefSeq" id="XP_007767448.1">
    <property type="nucleotide sequence ID" value="XM_007769258.1"/>
</dbReference>
<name>A0A5M3MSZ8_CONPW</name>
<dbReference type="EMBL" id="JH711577">
    <property type="protein sequence ID" value="EIW81651.1"/>
    <property type="molecule type" value="Genomic_DNA"/>
</dbReference>
<keyword evidence="2" id="KW-1185">Reference proteome</keyword>
<dbReference type="AlphaFoldDB" id="A0A5M3MSZ8"/>
<dbReference type="Proteomes" id="UP000053558">
    <property type="component" value="Unassembled WGS sequence"/>
</dbReference>
<accession>A0A5M3MSZ8</accession>
<comment type="caution">
    <text evidence="1">The sequence shown here is derived from an EMBL/GenBank/DDBJ whole genome shotgun (WGS) entry which is preliminary data.</text>
</comment>
<reference evidence="2" key="1">
    <citation type="journal article" date="2012" name="Science">
        <title>The Paleozoic origin of enzymatic lignin decomposition reconstructed from 31 fungal genomes.</title>
        <authorList>
            <person name="Floudas D."/>
            <person name="Binder M."/>
            <person name="Riley R."/>
            <person name="Barry K."/>
            <person name="Blanchette R.A."/>
            <person name="Henrissat B."/>
            <person name="Martinez A.T."/>
            <person name="Otillar R."/>
            <person name="Spatafora J.W."/>
            <person name="Yadav J.S."/>
            <person name="Aerts A."/>
            <person name="Benoit I."/>
            <person name="Boyd A."/>
            <person name="Carlson A."/>
            <person name="Copeland A."/>
            <person name="Coutinho P.M."/>
            <person name="de Vries R.P."/>
            <person name="Ferreira P."/>
            <person name="Findley K."/>
            <person name="Foster B."/>
            <person name="Gaskell J."/>
            <person name="Glotzer D."/>
            <person name="Gorecki P."/>
            <person name="Heitman J."/>
            <person name="Hesse C."/>
            <person name="Hori C."/>
            <person name="Igarashi K."/>
            <person name="Jurgens J.A."/>
            <person name="Kallen N."/>
            <person name="Kersten P."/>
            <person name="Kohler A."/>
            <person name="Kuees U."/>
            <person name="Kumar T.K.A."/>
            <person name="Kuo A."/>
            <person name="LaButti K."/>
            <person name="Larrondo L.F."/>
            <person name="Lindquist E."/>
            <person name="Ling A."/>
            <person name="Lombard V."/>
            <person name="Lucas S."/>
            <person name="Lundell T."/>
            <person name="Martin R."/>
            <person name="McLaughlin D.J."/>
            <person name="Morgenstern I."/>
            <person name="Morin E."/>
            <person name="Murat C."/>
            <person name="Nagy L.G."/>
            <person name="Nolan M."/>
            <person name="Ohm R.A."/>
            <person name="Patyshakuliyeva A."/>
            <person name="Rokas A."/>
            <person name="Ruiz-Duenas F.J."/>
            <person name="Sabat G."/>
            <person name="Salamov A."/>
            <person name="Samejima M."/>
            <person name="Schmutz J."/>
            <person name="Slot J.C."/>
            <person name="St John F."/>
            <person name="Stenlid J."/>
            <person name="Sun H."/>
            <person name="Sun S."/>
            <person name="Syed K."/>
            <person name="Tsang A."/>
            <person name="Wiebenga A."/>
            <person name="Young D."/>
            <person name="Pisabarro A."/>
            <person name="Eastwood D.C."/>
            <person name="Martin F."/>
            <person name="Cullen D."/>
            <person name="Grigoriev I.V."/>
            <person name="Hibbett D.S."/>
        </authorList>
    </citation>
    <scope>NUCLEOTIDE SEQUENCE [LARGE SCALE GENOMIC DNA]</scope>
    <source>
        <strain evidence="2">RWD-64-598 SS2</strain>
    </source>
</reference>
<evidence type="ECO:0000313" key="1">
    <source>
        <dbReference type="EMBL" id="EIW81651.1"/>
    </source>
</evidence>
<evidence type="ECO:0000313" key="2">
    <source>
        <dbReference type="Proteomes" id="UP000053558"/>
    </source>
</evidence>
<dbReference type="KEGG" id="cput:CONPUDRAFT_72078"/>
<sequence length="212" mass="24684">MLPSSSPTEDFFAGLEGTKRSTPAIEARREWDWLRSQEQLSGYKMQQDVILREQLRADEKRRKQEPARPVVFHGEQQSWTVNGCEDALYYLENTVMRLVSNRTPFQLGSLEYCRWQSAADISAKEEKHVRDDLKYMVICLVGYHDRIHRVQHALHQLVGDESDEWSQADRVGCLITKYVAIVKDLLNHLNGGVVEMYDCLLCEMFLYQSEPQ</sequence>
<dbReference type="GeneID" id="19208985"/>
<gene>
    <name evidence="1" type="ORF">CONPUDRAFT_72078</name>
</gene>
<organism evidence="1 2">
    <name type="scientific">Coniophora puteana (strain RWD-64-598)</name>
    <name type="common">Brown rot fungus</name>
    <dbReference type="NCBI Taxonomy" id="741705"/>
    <lineage>
        <taxon>Eukaryota</taxon>
        <taxon>Fungi</taxon>
        <taxon>Dikarya</taxon>
        <taxon>Basidiomycota</taxon>
        <taxon>Agaricomycotina</taxon>
        <taxon>Agaricomycetes</taxon>
        <taxon>Agaricomycetidae</taxon>
        <taxon>Boletales</taxon>
        <taxon>Coniophorineae</taxon>
        <taxon>Coniophoraceae</taxon>
        <taxon>Coniophora</taxon>
    </lineage>
</organism>
<protein>
    <submittedName>
        <fullName evidence="1">Uncharacterized protein</fullName>
    </submittedName>
</protein>